<proteinExistence type="predicted"/>
<evidence type="ECO:0000313" key="1">
    <source>
        <dbReference type="EMBL" id="MEQ2264173.1"/>
    </source>
</evidence>
<keyword evidence="2" id="KW-1185">Reference proteome</keyword>
<feature type="non-terminal residue" evidence="1">
    <location>
        <position position="1"/>
    </location>
</feature>
<accession>A0ABV0W5D7</accession>
<organism evidence="1 2">
    <name type="scientific">Xenotaenia resolanae</name>
    <dbReference type="NCBI Taxonomy" id="208358"/>
    <lineage>
        <taxon>Eukaryota</taxon>
        <taxon>Metazoa</taxon>
        <taxon>Chordata</taxon>
        <taxon>Craniata</taxon>
        <taxon>Vertebrata</taxon>
        <taxon>Euteleostomi</taxon>
        <taxon>Actinopterygii</taxon>
        <taxon>Neopterygii</taxon>
        <taxon>Teleostei</taxon>
        <taxon>Neoteleostei</taxon>
        <taxon>Acanthomorphata</taxon>
        <taxon>Ovalentaria</taxon>
        <taxon>Atherinomorphae</taxon>
        <taxon>Cyprinodontiformes</taxon>
        <taxon>Goodeidae</taxon>
        <taxon>Xenotaenia</taxon>
    </lineage>
</organism>
<reference evidence="1 2" key="1">
    <citation type="submission" date="2021-06" db="EMBL/GenBank/DDBJ databases">
        <authorList>
            <person name="Palmer J.M."/>
        </authorList>
    </citation>
    <scope>NUCLEOTIDE SEQUENCE [LARGE SCALE GENOMIC DNA]</scope>
    <source>
        <strain evidence="1 2">XR_2019</strain>
        <tissue evidence="1">Muscle</tissue>
    </source>
</reference>
<evidence type="ECO:0000313" key="2">
    <source>
        <dbReference type="Proteomes" id="UP001444071"/>
    </source>
</evidence>
<dbReference type="Proteomes" id="UP001444071">
    <property type="component" value="Unassembled WGS sequence"/>
</dbReference>
<name>A0ABV0W5D7_9TELE</name>
<gene>
    <name evidence="1" type="ORF">XENORESO_021695</name>
</gene>
<sequence>FNRRQKQWERSVLEQGVSIVPAPAVPEQPLLPAKELSLVRVGQGQPFCYNLPEEQQPSPFHSLLLLFVQIRHRSPSFPPPPLLSCLVLLQLCPGPRHTGGGKRRRLLLQLRGGCSQAEEEAAAAALSL</sequence>
<dbReference type="EMBL" id="JAHRIM010029310">
    <property type="protein sequence ID" value="MEQ2264173.1"/>
    <property type="molecule type" value="Genomic_DNA"/>
</dbReference>
<protein>
    <submittedName>
        <fullName evidence="1">Uncharacterized protein</fullName>
    </submittedName>
</protein>
<comment type="caution">
    <text evidence="1">The sequence shown here is derived from an EMBL/GenBank/DDBJ whole genome shotgun (WGS) entry which is preliminary data.</text>
</comment>